<organism evidence="1 2">
    <name type="scientific">Capnocytophaga ochracea</name>
    <dbReference type="NCBI Taxonomy" id="1018"/>
    <lineage>
        <taxon>Bacteria</taxon>
        <taxon>Pseudomonadati</taxon>
        <taxon>Bacteroidota</taxon>
        <taxon>Flavobacteriia</taxon>
        <taxon>Flavobacteriales</taxon>
        <taxon>Flavobacteriaceae</taxon>
        <taxon>Capnocytophaga</taxon>
    </lineage>
</organism>
<sequence length="43" mass="5238">MKIQNNNLRSLESLYLPIMEPNTFFANKKVQTTYKEYEAERRK</sequence>
<accession>A0A2X2T2L7</accession>
<proteinExistence type="predicted"/>
<name>A0A2X2T2L7_CAPOC</name>
<reference evidence="1 2" key="1">
    <citation type="submission" date="2018-06" db="EMBL/GenBank/DDBJ databases">
        <authorList>
            <consortium name="Pathogen Informatics"/>
            <person name="Doyle S."/>
        </authorList>
    </citation>
    <scope>NUCLEOTIDE SEQUENCE [LARGE SCALE GENOMIC DNA]</scope>
    <source>
        <strain evidence="1 2">NCTC11545</strain>
    </source>
</reference>
<dbReference type="RefSeq" id="WP_002673950.1">
    <property type="nucleotide sequence ID" value="NZ_CP082870.1"/>
</dbReference>
<evidence type="ECO:0000313" key="2">
    <source>
        <dbReference type="Proteomes" id="UP000250169"/>
    </source>
</evidence>
<dbReference type="Proteomes" id="UP000250169">
    <property type="component" value="Unassembled WGS sequence"/>
</dbReference>
<dbReference type="GeneID" id="76205543"/>
<protein>
    <submittedName>
        <fullName evidence="1">Uncharacterized protein</fullName>
    </submittedName>
</protein>
<evidence type="ECO:0000313" key="1">
    <source>
        <dbReference type="EMBL" id="SQA93365.1"/>
    </source>
</evidence>
<dbReference type="EMBL" id="UAVS01000001">
    <property type="protein sequence ID" value="SQA93365.1"/>
    <property type="molecule type" value="Genomic_DNA"/>
</dbReference>
<dbReference type="AlphaFoldDB" id="A0A2X2T2L7"/>
<gene>
    <name evidence="1" type="ORF">NCTC11545_00736</name>
</gene>